<dbReference type="OrthoDB" id="1938857at2"/>
<dbReference type="EMBL" id="QXGK01000006">
    <property type="protein sequence ID" value="RSX57244.1"/>
    <property type="molecule type" value="Genomic_DNA"/>
</dbReference>
<dbReference type="AlphaFoldDB" id="A0A430FUV0"/>
<dbReference type="PROSITE" id="PS50932">
    <property type="entry name" value="HTH_LACI_2"/>
    <property type="match status" value="1"/>
</dbReference>
<dbReference type="CDD" id="cd01392">
    <property type="entry name" value="HTH_LacI"/>
    <property type="match status" value="1"/>
</dbReference>
<keyword evidence="2" id="KW-0238">DNA-binding</keyword>
<proteinExistence type="predicted"/>
<dbReference type="GO" id="GO:0000976">
    <property type="term" value="F:transcription cis-regulatory region binding"/>
    <property type="evidence" value="ECO:0007669"/>
    <property type="project" value="TreeGrafter"/>
</dbReference>
<evidence type="ECO:0000256" key="3">
    <source>
        <dbReference type="ARBA" id="ARBA00023163"/>
    </source>
</evidence>
<evidence type="ECO:0000313" key="6">
    <source>
        <dbReference type="Proteomes" id="UP000287470"/>
    </source>
</evidence>
<name>A0A430FUV0_9BIFI</name>
<keyword evidence="1" id="KW-0805">Transcription regulation</keyword>
<dbReference type="InterPro" id="IPR046335">
    <property type="entry name" value="LacI/GalR-like_sensor"/>
</dbReference>
<reference evidence="5 6" key="1">
    <citation type="submission" date="2018-09" db="EMBL/GenBank/DDBJ databases">
        <title>Characterization of the phylogenetic diversity of five novel species belonging to the genus Bifidobacterium.</title>
        <authorList>
            <person name="Lugli G.A."/>
            <person name="Duranti S."/>
            <person name="Milani C."/>
        </authorList>
    </citation>
    <scope>NUCLEOTIDE SEQUENCE [LARGE SCALE GENOMIC DNA]</scope>
    <source>
        <strain evidence="5 6">2033B</strain>
    </source>
</reference>
<dbReference type="Gene3D" id="3.40.50.2300">
    <property type="match status" value="4"/>
</dbReference>
<accession>A0A430FUV0</accession>
<evidence type="ECO:0000256" key="2">
    <source>
        <dbReference type="ARBA" id="ARBA00023125"/>
    </source>
</evidence>
<keyword evidence="6" id="KW-1185">Reference proteome</keyword>
<dbReference type="SMART" id="SM00354">
    <property type="entry name" value="HTH_LACI"/>
    <property type="match status" value="1"/>
</dbReference>
<dbReference type="PANTHER" id="PTHR30146">
    <property type="entry name" value="LACI-RELATED TRANSCRIPTIONAL REPRESSOR"/>
    <property type="match status" value="1"/>
</dbReference>
<evidence type="ECO:0000313" key="5">
    <source>
        <dbReference type="EMBL" id="RSX57244.1"/>
    </source>
</evidence>
<dbReference type="PANTHER" id="PTHR30146:SF155">
    <property type="entry name" value="ALANINE RACEMASE"/>
    <property type="match status" value="1"/>
</dbReference>
<dbReference type="SUPFAM" id="SSF47413">
    <property type="entry name" value="lambda repressor-like DNA-binding domains"/>
    <property type="match status" value="1"/>
</dbReference>
<dbReference type="RefSeq" id="WP_125968095.1">
    <property type="nucleotide sequence ID" value="NZ_QXGK01000006.1"/>
</dbReference>
<comment type="caution">
    <text evidence="5">The sequence shown here is derived from an EMBL/GenBank/DDBJ whole genome shotgun (WGS) entry which is preliminary data.</text>
</comment>
<gene>
    <name evidence="5" type="ORF">D2E24_0837</name>
</gene>
<dbReference type="Gene3D" id="1.10.260.40">
    <property type="entry name" value="lambda repressor-like DNA-binding domains"/>
    <property type="match status" value="1"/>
</dbReference>
<dbReference type="InterPro" id="IPR028082">
    <property type="entry name" value="Peripla_BP_I"/>
</dbReference>
<evidence type="ECO:0000256" key="1">
    <source>
        <dbReference type="ARBA" id="ARBA00023015"/>
    </source>
</evidence>
<sequence>MNSTRETSPQAASDASRVSLKDIANELGISQTAVSFAINDRPGVSAETKKRVKEAAARLGWQPVYAAQALGSSRTMTVGFAPARSDGGLKDETFMLHFMAGLHASLSPKGYGLLYRPSGSLREECDVYRNWAARKRVDGIILVDLRDDDPRPKLLRELGIRAVLAGGPDPADIVPSLSIDDSRTMGTILDHLAEQGHRRVAYLSGDHALDYSRSREQAFREFARKGGLEAIDVTYTNFSVDVAVERTLELLQSSQPPTAFIYESEILAAASLHAVTEWYVLDNYERTVQGVGELTGPRYPFNLPAIVSFEDSFICETSYPPITAVHRDAGEYGSQIAKLLLKVFAGDKVFGNRRILTPTLIVRDSTARTVN</sequence>
<dbReference type="InterPro" id="IPR010982">
    <property type="entry name" value="Lambda_DNA-bd_dom_sf"/>
</dbReference>
<dbReference type="Proteomes" id="UP000287470">
    <property type="component" value="Unassembled WGS sequence"/>
</dbReference>
<dbReference type="Pfam" id="PF13377">
    <property type="entry name" value="Peripla_BP_3"/>
    <property type="match status" value="2"/>
</dbReference>
<dbReference type="Pfam" id="PF00356">
    <property type="entry name" value="LacI"/>
    <property type="match status" value="1"/>
</dbReference>
<protein>
    <submittedName>
        <fullName evidence="5">LacI family transcriptional regulator</fullName>
    </submittedName>
</protein>
<keyword evidence="3" id="KW-0804">Transcription</keyword>
<dbReference type="InterPro" id="IPR000843">
    <property type="entry name" value="HTH_LacI"/>
</dbReference>
<evidence type="ECO:0000259" key="4">
    <source>
        <dbReference type="PROSITE" id="PS50932"/>
    </source>
</evidence>
<dbReference type="GO" id="GO:0003700">
    <property type="term" value="F:DNA-binding transcription factor activity"/>
    <property type="evidence" value="ECO:0007669"/>
    <property type="project" value="TreeGrafter"/>
</dbReference>
<feature type="domain" description="HTH lacI-type" evidence="4">
    <location>
        <begin position="18"/>
        <end position="72"/>
    </location>
</feature>
<dbReference type="SUPFAM" id="SSF53822">
    <property type="entry name" value="Periplasmic binding protein-like I"/>
    <property type="match status" value="1"/>
</dbReference>
<organism evidence="5 6">
    <name type="scientific">Bifidobacterium samirii</name>
    <dbReference type="NCBI Taxonomy" id="2306974"/>
    <lineage>
        <taxon>Bacteria</taxon>
        <taxon>Bacillati</taxon>
        <taxon>Actinomycetota</taxon>
        <taxon>Actinomycetes</taxon>
        <taxon>Bifidobacteriales</taxon>
        <taxon>Bifidobacteriaceae</taxon>
        <taxon>Bifidobacterium</taxon>
    </lineage>
</organism>